<reference evidence="1 2" key="1">
    <citation type="submission" date="2015-07" db="EMBL/GenBank/DDBJ databases">
        <authorList>
            <consortium name="Pathogen Informatics"/>
        </authorList>
    </citation>
    <scope>NUCLEOTIDE SEQUENCE [LARGE SCALE GENOMIC DNA]</scope>
    <source>
        <strain evidence="1 2">A316</strain>
    </source>
</reference>
<dbReference type="AlphaFoldDB" id="A0A655YLI7"/>
<evidence type="ECO:0000313" key="2">
    <source>
        <dbReference type="Proteomes" id="UP000041770"/>
    </source>
</evidence>
<accession>A0A655YLI7</accession>
<dbReference type="EMBL" id="CWQY01000007">
    <property type="protein sequence ID" value="CSC45567.1"/>
    <property type="molecule type" value="Genomic_DNA"/>
</dbReference>
<gene>
    <name evidence="1" type="ORF">ERS013200_01447</name>
</gene>
<protein>
    <submittedName>
        <fullName evidence="1">Uncharacterized protein</fullName>
    </submittedName>
</protein>
<name>A0A655YLI7_VIBCL</name>
<organism evidence="1 2">
    <name type="scientific">Vibrio cholerae</name>
    <dbReference type="NCBI Taxonomy" id="666"/>
    <lineage>
        <taxon>Bacteria</taxon>
        <taxon>Pseudomonadati</taxon>
        <taxon>Pseudomonadota</taxon>
        <taxon>Gammaproteobacteria</taxon>
        <taxon>Vibrionales</taxon>
        <taxon>Vibrionaceae</taxon>
        <taxon>Vibrio</taxon>
    </lineage>
</organism>
<sequence>MLICVFLVQCQIFYIHQKPHEQDMHDNNLPILFQL</sequence>
<proteinExistence type="predicted"/>
<evidence type="ECO:0000313" key="1">
    <source>
        <dbReference type="EMBL" id="CSC45567.1"/>
    </source>
</evidence>
<dbReference type="Proteomes" id="UP000041770">
    <property type="component" value="Unassembled WGS sequence"/>
</dbReference>